<feature type="domain" description="DALR anticodon binding" evidence="11">
    <location>
        <begin position="578"/>
        <end position="668"/>
    </location>
</feature>
<dbReference type="AlphaFoldDB" id="A0A154BSZ0"/>
<dbReference type="InterPro" id="IPR008909">
    <property type="entry name" value="DALR_anticod-bd"/>
</dbReference>
<dbReference type="GO" id="GO:0005829">
    <property type="term" value="C:cytosol"/>
    <property type="evidence" value="ECO:0007669"/>
    <property type="project" value="TreeGrafter"/>
</dbReference>
<keyword evidence="7 10" id="KW-0648">Protein biosynthesis</keyword>
<evidence type="ECO:0000256" key="3">
    <source>
        <dbReference type="ARBA" id="ARBA00022490"/>
    </source>
</evidence>
<comment type="catalytic activity">
    <reaction evidence="9 10">
        <text>tRNA(Gly) + glycine + ATP = glycyl-tRNA(Gly) + AMP + diphosphate</text>
        <dbReference type="Rhea" id="RHEA:16013"/>
        <dbReference type="Rhea" id="RHEA-COMP:9664"/>
        <dbReference type="Rhea" id="RHEA-COMP:9683"/>
        <dbReference type="ChEBI" id="CHEBI:30616"/>
        <dbReference type="ChEBI" id="CHEBI:33019"/>
        <dbReference type="ChEBI" id="CHEBI:57305"/>
        <dbReference type="ChEBI" id="CHEBI:78442"/>
        <dbReference type="ChEBI" id="CHEBI:78522"/>
        <dbReference type="ChEBI" id="CHEBI:456215"/>
        <dbReference type="EC" id="6.1.1.14"/>
    </reaction>
</comment>
<reference evidence="12 13" key="1">
    <citation type="submission" date="2016-02" db="EMBL/GenBank/DDBJ databases">
        <title>Anaerosporomusa subterraneum gen. nov., sp. nov., a spore-forming obligate anaerobe isolated from saprolite.</title>
        <authorList>
            <person name="Choi J.K."/>
            <person name="Shah M."/>
            <person name="Yee N."/>
        </authorList>
    </citation>
    <scope>NUCLEOTIDE SEQUENCE [LARGE SCALE GENOMIC DNA]</scope>
    <source>
        <strain evidence="12 13">RU4</strain>
    </source>
</reference>
<evidence type="ECO:0000256" key="2">
    <source>
        <dbReference type="ARBA" id="ARBA00008226"/>
    </source>
</evidence>
<dbReference type="EC" id="6.1.1.14" evidence="10"/>
<dbReference type="InterPro" id="IPR006194">
    <property type="entry name" value="Gly-tRNA-synth_heterodimer"/>
</dbReference>
<sequence length="684" mass="75059">MTKHVLLEIGTEEIPAHFMPGALRQLEAAATALFKDQRIQCGSVRALGTPRRLTLIVRDVVASQADKQSKNKGPSVKIAFDADGQPTKAAAGFARGQGVTADQLVVEDGYVYAVVEEKGGPVAELLPKLLTDLISGLSFPKTMRWAAMDIRFVRPVRWLVALFGDAVIPLSFAGVTADRITFGHRFLSQGLIAIESIEDYLAKMASHFVMVDPEERRSVIRQQIEALAAENGGSVAIDEDLLEEVIFLVEYPTALCGEFDPAYLALPPEAVITPMREHQRYFPVLGADGKLLAKFITVRNGGKEHLEIVRHGNERVLRARLADAKFFYEEDKKTPLAERVDKLKTIVFQEGLGTLYDKSVRIQNLSEKITAELVDPVDTATVRRAAYLAKADLVTGMVNEFTELQGIMGREYALLAGESAEVAEAVFEHYLPRFAGDTLPKTTAGRIVSIADKADNITATFSRGLIPTGSQDPYALRRQALGIANILLESGLHLSLSRLFCDSMELLAVESTKRTALLNDILEFFRIRLKGVLADKGIRYDLVDAVMAVGIDDVCDVLARANALTGFAEDSELLRIVQAFTRVANLAKNASTEEIQPELFAVDAEKTLHDAVSQVELQLAALLSQRDYLAMLRVMSQLVEPIDLFFNSVMVMAEDPAVRANRLALLKKLVSLTTPLADLSKIVV</sequence>
<comment type="similarity">
    <text evidence="2 10">Belongs to the class-II aminoacyl-tRNA synthetase family.</text>
</comment>
<evidence type="ECO:0000256" key="1">
    <source>
        <dbReference type="ARBA" id="ARBA00004496"/>
    </source>
</evidence>
<gene>
    <name evidence="10" type="primary">glyS</name>
    <name evidence="12" type="ORF">AXX12_02535</name>
</gene>
<dbReference type="GO" id="GO:0006426">
    <property type="term" value="P:glycyl-tRNA aminoacylation"/>
    <property type="evidence" value="ECO:0007669"/>
    <property type="project" value="UniProtKB-UniRule"/>
</dbReference>
<evidence type="ECO:0000313" key="12">
    <source>
        <dbReference type="EMBL" id="KYZ77039.1"/>
    </source>
</evidence>
<evidence type="ECO:0000259" key="11">
    <source>
        <dbReference type="Pfam" id="PF05746"/>
    </source>
</evidence>
<name>A0A154BSZ0_ANASB</name>
<dbReference type="HAMAP" id="MF_00255">
    <property type="entry name" value="Gly_tRNA_synth_beta"/>
    <property type="match status" value="1"/>
</dbReference>
<proteinExistence type="inferred from homology"/>
<evidence type="ECO:0000256" key="8">
    <source>
        <dbReference type="ARBA" id="ARBA00023146"/>
    </source>
</evidence>
<evidence type="ECO:0000313" key="13">
    <source>
        <dbReference type="Proteomes" id="UP000076268"/>
    </source>
</evidence>
<dbReference type="PROSITE" id="PS50861">
    <property type="entry name" value="AA_TRNA_LIGASE_II_GLYAB"/>
    <property type="match status" value="1"/>
</dbReference>
<keyword evidence="13" id="KW-1185">Reference proteome</keyword>
<dbReference type="GO" id="GO:0006420">
    <property type="term" value="P:arginyl-tRNA aminoacylation"/>
    <property type="evidence" value="ECO:0007669"/>
    <property type="project" value="InterPro"/>
</dbReference>
<evidence type="ECO:0000256" key="10">
    <source>
        <dbReference type="HAMAP-Rule" id="MF_00255"/>
    </source>
</evidence>
<dbReference type="RefSeq" id="WP_066238630.1">
    <property type="nucleotide sequence ID" value="NZ_LSGP01000013.1"/>
</dbReference>
<dbReference type="Proteomes" id="UP000076268">
    <property type="component" value="Unassembled WGS sequence"/>
</dbReference>
<dbReference type="GO" id="GO:0004814">
    <property type="term" value="F:arginine-tRNA ligase activity"/>
    <property type="evidence" value="ECO:0007669"/>
    <property type="project" value="InterPro"/>
</dbReference>
<evidence type="ECO:0000256" key="6">
    <source>
        <dbReference type="ARBA" id="ARBA00022840"/>
    </source>
</evidence>
<evidence type="ECO:0000256" key="9">
    <source>
        <dbReference type="ARBA" id="ARBA00047937"/>
    </source>
</evidence>
<comment type="subunit">
    <text evidence="10">Tetramer of two alpha and two beta subunits.</text>
</comment>
<dbReference type="STRING" id="1794912.AXX12_02535"/>
<dbReference type="PANTHER" id="PTHR30075">
    <property type="entry name" value="GLYCYL-TRNA SYNTHETASE"/>
    <property type="match status" value="1"/>
</dbReference>
<dbReference type="Pfam" id="PF02092">
    <property type="entry name" value="tRNA_synt_2f"/>
    <property type="match status" value="1"/>
</dbReference>
<dbReference type="NCBIfam" id="TIGR00211">
    <property type="entry name" value="glyS"/>
    <property type="match status" value="1"/>
</dbReference>
<dbReference type="PRINTS" id="PR01045">
    <property type="entry name" value="TRNASYNTHGB"/>
</dbReference>
<dbReference type="PANTHER" id="PTHR30075:SF2">
    <property type="entry name" value="GLYCINE--TRNA LIGASE, CHLOROPLASTIC_MITOCHONDRIAL 2"/>
    <property type="match status" value="1"/>
</dbReference>
<dbReference type="GO" id="GO:0004820">
    <property type="term" value="F:glycine-tRNA ligase activity"/>
    <property type="evidence" value="ECO:0007669"/>
    <property type="project" value="UniProtKB-UniRule"/>
</dbReference>
<organism evidence="12 13">
    <name type="scientific">Anaerosporomusa subterranea</name>
    <dbReference type="NCBI Taxonomy" id="1794912"/>
    <lineage>
        <taxon>Bacteria</taxon>
        <taxon>Bacillati</taxon>
        <taxon>Bacillota</taxon>
        <taxon>Negativicutes</taxon>
        <taxon>Acetonemataceae</taxon>
        <taxon>Anaerosporomusa</taxon>
    </lineage>
</organism>
<dbReference type="InterPro" id="IPR015944">
    <property type="entry name" value="Gly-tRNA-synth_bsu"/>
</dbReference>
<keyword evidence="6 10" id="KW-0067">ATP-binding</keyword>
<protein>
    <recommendedName>
        <fullName evidence="10">Glycine--tRNA ligase beta subunit</fullName>
        <ecNumber evidence="10">6.1.1.14</ecNumber>
    </recommendedName>
    <alternativeName>
        <fullName evidence="10">Glycyl-tRNA synthetase beta subunit</fullName>
        <shortName evidence="10">GlyRS</shortName>
    </alternativeName>
</protein>
<keyword evidence="5 10" id="KW-0547">Nucleotide-binding</keyword>
<evidence type="ECO:0000256" key="7">
    <source>
        <dbReference type="ARBA" id="ARBA00022917"/>
    </source>
</evidence>
<evidence type="ECO:0000256" key="4">
    <source>
        <dbReference type="ARBA" id="ARBA00022598"/>
    </source>
</evidence>
<keyword evidence="4 10" id="KW-0436">Ligase</keyword>
<dbReference type="EMBL" id="LSGP01000013">
    <property type="protein sequence ID" value="KYZ77039.1"/>
    <property type="molecule type" value="Genomic_DNA"/>
</dbReference>
<comment type="caution">
    <text evidence="12">The sequence shown here is derived from an EMBL/GenBank/DDBJ whole genome shotgun (WGS) entry which is preliminary data.</text>
</comment>
<dbReference type="OrthoDB" id="9775440at2"/>
<keyword evidence="3 10" id="KW-0963">Cytoplasm</keyword>
<accession>A0A154BSZ0</accession>
<dbReference type="SUPFAM" id="SSF109604">
    <property type="entry name" value="HD-domain/PDEase-like"/>
    <property type="match status" value="1"/>
</dbReference>
<dbReference type="GO" id="GO:0005524">
    <property type="term" value="F:ATP binding"/>
    <property type="evidence" value="ECO:0007669"/>
    <property type="project" value="UniProtKB-UniRule"/>
</dbReference>
<keyword evidence="8 10" id="KW-0030">Aminoacyl-tRNA synthetase</keyword>
<evidence type="ECO:0000256" key="5">
    <source>
        <dbReference type="ARBA" id="ARBA00022741"/>
    </source>
</evidence>
<comment type="subcellular location">
    <subcellularLocation>
        <location evidence="1 10">Cytoplasm</location>
    </subcellularLocation>
</comment>
<dbReference type="Pfam" id="PF05746">
    <property type="entry name" value="DALR_1"/>
    <property type="match status" value="1"/>
</dbReference>